<dbReference type="PROSITE" id="PS51755">
    <property type="entry name" value="OMPR_PHOB"/>
    <property type="match status" value="1"/>
</dbReference>
<evidence type="ECO:0000313" key="7">
    <source>
        <dbReference type="Proteomes" id="UP001551582"/>
    </source>
</evidence>
<organism evidence="6 7">
    <name type="scientific">Streptomyces griseoloalbus</name>
    <dbReference type="NCBI Taxonomy" id="67303"/>
    <lineage>
        <taxon>Bacteria</taxon>
        <taxon>Bacillati</taxon>
        <taxon>Actinomycetota</taxon>
        <taxon>Actinomycetes</taxon>
        <taxon>Kitasatosporales</taxon>
        <taxon>Streptomycetaceae</taxon>
        <taxon>Streptomyces</taxon>
    </lineage>
</organism>
<dbReference type="SUPFAM" id="SSF48452">
    <property type="entry name" value="TPR-like"/>
    <property type="match status" value="1"/>
</dbReference>
<gene>
    <name evidence="6" type="ORF">AB0D65_20235</name>
</gene>
<dbReference type="Pfam" id="PF03704">
    <property type="entry name" value="BTAD"/>
    <property type="match status" value="1"/>
</dbReference>
<evidence type="ECO:0000259" key="5">
    <source>
        <dbReference type="PROSITE" id="PS51755"/>
    </source>
</evidence>
<dbReference type="Gene3D" id="1.10.10.10">
    <property type="entry name" value="Winged helix-like DNA-binding domain superfamily/Winged helix DNA-binding domain"/>
    <property type="match status" value="1"/>
</dbReference>
<dbReference type="InterPro" id="IPR005158">
    <property type="entry name" value="BTAD"/>
</dbReference>
<comment type="similarity">
    <text evidence="1">Belongs to the AfsR/DnrI/RedD regulatory family.</text>
</comment>
<dbReference type="InterPro" id="IPR051677">
    <property type="entry name" value="AfsR-DnrI-RedD_regulator"/>
</dbReference>
<keyword evidence="2" id="KW-0902">Two-component regulatory system</keyword>
<evidence type="ECO:0000256" key="2">
    <source>
        <dbReference type="ARBA" id="ARBA00023012"/>
    </source>
</evidence>
<proteinExistence type="inferred from homology"/>
<dbReference type="Pfam" id="PF00486">
    <property type="entry name" value="Trans_reg_C"/>
    <property type="match status" value="1"/>
</dbReference>
<feature type="DNA-binding region" description="OmpR/PhoB-type" evidence="4">
    <location>
        <begin position="1"/>
        <end position="106"/>
    </location>
</feature>
<keyword evidence="3 4" id="KW-0238">DNA-binding</keyword>
<evidence type="ECO:0000256" key="1">
    <source>
        <dbReference type="ARBA" id="ARBA00005820"/>
    </source>
</evidence>
<dbReference type="InterPro" id="IPR011990">
    <property type="entry name" value="TPR-like_helical_dom_sf"/>
</dbReference>
<feature type="domain" description="OmpR/PhoB-type" evidence="5">
    <location>
        <begin position="1"/>
        <end position="106"/>
    </location>
</feature>
<evidence type="ECO:0000256" key="4">
    <source>
        <dbReference type="PROSITE-ProRule" id="PRU01091"/>
    </source>
</evidence>
<dbReference type="RefSeq" id="WP_359982701.1">
    <property type="nucleotide sequence ID" value="NZ_JBEZLS010000013.1"/>
</dbReference>
<dbReference type="InterPro" id="IPR036388">
    <property type="entry name" value="WH-like_DNA-bd_sf"/>
</dbReference>
<dbReference type="PANTHER" id="PTHR35807">
    <property type="entry name" value="TRANSCRIPTIONAL REGULATOR REDD-RELATED"/>
    <property type="match status" value="1"/>
</dbReference>
<accession>A0ABV3E7Y8</accession>
<dbReference type="InterPro" id="IPR016032">
    <property type="entry name" value="Sig_transdc_resp-reg_C-effctor"/>
</dbReference>
<protein>
    <submittedName>
        <fullName evidence="6">BTAD domain-containing putative transcriptional regulator</fullName>
    </submittedName>
</protein>
<evidence type="ECO:0000313" key="6">
    <source>
        <dbReference type="EMBL" id="MEU9353266.1"/>
    </source>
</evidence>
<dbReference type="SUPFAM" id="SSF46894">
    <property type="entry name" value="C-terminal effector domain of the bipartite response regulators"/>
    <property type="match status" value="1"/>
</dbReference>
<keyword evidence="7" id="KW-1185">Reference proteome</keyword>
<dbReference type="Proteomes" id="UP001551582">
    <property type="component" value="Unassembled WGS sequence"/>
</dbReference>
<sequence length="275" mass="31339">MDHTISVHTLGRFELNIQGKPVQRWQAGKARDLFQFLLLRLGCVVPQETLREALWPDSSWSANSSSLKVAVHMLRRVLANCQASAEDPSPSSLRLVTRETGYSLLATGVWVDSEVFDDLVDQGHRAESAGAHGEASKYYREAAELYRGDYLAGAPMEWANVHREWLRSRFLYVLQRLAETSLIDSDPLSVMRHCRQILDIEPYREESYRMLMFTHAQLGQLNQVRRWYDICTARLREDLQMSPEPATELLYSRAMQGQLGGLSWESLDALSSAAH</sequence>
<name>A0ABV3E7Y8_9ACTN</name>
<dbReference type="InterPro" id="IPR001867">
    <property type="entry name" value="OmpR/PhoB-type_DNA-bd"/>
</dbReference>
<dbReference type="EMBL" id="JBEZLS010000013">
    <property type="protein sequence ID" value="MEU9353266.1"/>
    <property type="molecule type" value="Genomic_DNA"/>
</dbReference>
<comment type="caution">
    <text evidence="6">The sequence shown here is derived from an EMBL/GenBank/DDBJ whole genome shotgun (WGS) entry which is preliminary data.</text>
</comment>
<dbReference type="SMART" id="SM01043">
    <property type="entry name" value="BTAD"/>
    <property type="match status" value="1"/>
</dbReference>
<dbReference type="SMART" id="SM00862">
    <property type="entry name" value="Trans_reg_C"/>
    <property type="match status" value="1"/>
</dbReference>
<dbReference type="Gene3D" id="1.25.40.10">
    <property type="entry name" value="Tetratricopeptide repeat domain"/>
    <property type="match status" value="1"/>
</dbReference>
<reference evidence="6 7" key="1">
    <citation type="submission" date="2024-06" db="EMBL/GenBank/DDBJ databases">
        <title>The Natural Products Discovery Center: Release of the First 8490 Sequenced Strains for Exploring Actinobacteria Biosynthetic Diversity.</title>
        <authorList>
            <person name="Kalkreuter E."/>
            <person name="Kautsar S.A."/>
            <person name="Yang D."/>
            <person name="Bader C.D."/>
            <person name="Teijaro C.N."/>
            <person name="Fluegel L."/>
            <person name="Davis C.M."/>
            <person name="Simpson J.R."/>
            <person name="Lauterbach L."/>
            <person name="Steele A.D."/>
            <person name="Gui C."/>
            <person name="Meng S."/>
            <person name="Li G."/>
            <person name="Viehrig K."/>
            <person name="Ye F."/>
            <person name="Su P."/>
            <person name="Kiefer A.F."/>
            <person name="Nichols A."/>
            <person name="Cepeda A.J."/>
            <person name="Yan W."/>
            <person name="Fan B."/>
            <person name="Jiang Y."/>
            <person name="Adhikari A."/>
            <person name="Zheng C.-J."/>
            <person name="Schuster L."/>
            <person name="Cowan T.M."/>
            <person name="Smanski M.J."/>
            <person name="Chevrette M.G."/>
            <person name="De Carvalho L.P.S."/>
            <person name="Shen B."/>
        </authorList>
    </citation>
    <scope>NUCLEOTIDE SEQUENCE [LARGE SCALE GENOMIC DNA]</scope>
    <source>
        <strain evidence="6 7">NPDC048274</strain>
    </source>
</reference>
<evidence type="ECO:0000256" key="3">
    <source>
        <dbReference type="ARBA" id="ARBA00023125"/>
    </source>
</evidence>